<keyword evidence="4" id="KW-0813">Transport</keyword>
<comment type="subcellular location">
    <subcellularLocation>
        <location evidence="1">Peroxisome membrane</location>
        <topology evidence="1">Multi-pass membrane protein</topology>
    </subcellularLocation>
</comment>
<evidence type="ECO:0000256" key="2">
    <source>
        <dbReference type="ARBA" id="ARBA00004906"/>
    </source>
</evidence>
<evidence type="ECO:0000256" key="16">
    <source>
        <dbReference type="SAM" id="MobiDB-lite"/>
    </source>
</evidence>
<evidence type="ECO:0000256" key="12">
    <source>
        <dbReference type="ARBA" id="ARBA00022989"/>
    </source>
</evidence>
<dbReference type="SMART" id="SM00184">
    <property type="entry name" value="RING"/>
    <property type="match status" value="1"/>
</dbReference>
<evidence type="ECO:0000256" key="7">
    <source>
        <dbReference type="ARBA" id="ARBA00022723"/>
    </source>
</evidence>
<dbReference type="GO" id="GO:0008270">
    <property type="term" value="F:zinc ion binding"/>
    <property type="evidence" value="ECO:0007669"/>
    <property type="project" value="UniProtKB-KW"/>
</dbReference>
<evidence type="ECO:0000256" key="9">
    <source>
        <dbReference type="ARBA" id="ARBA00022786"/>
    </source>
</evidence>
<dbReference type="Pfam" id="PF13639">
    <property type="entry name" value="zf-RING_2"/>
    <property type="match status" value="1"/>
</dbReference>
<reference evidence="18 19" key="1">
    <citation type="journal article" date="2022" name="Nat. Ecol. Evol.">
        <title>A masculinizing supergene underlies an exaggerated male reproductive morph in a spider.</title>
        <authorList>
            <person name="Hendrickx F."/>
            <person name="De Corte Z."/>
            <person name="Sonet G."/>
            <person name="Van Belleghem S.M."/>
            <person name="Kostlbacher S."/>
            <person name="Vangestel C."/>
        </authorList>
    </citation>
    <scope>NUCLEOTIDE SEQUENCE [LARGE SCALE GENOMIC DNA]</scope>
    <source>
        <strain evidence="18">W744_W776</strain>
    </source>
</reference>
<feature type="region of interest" description="Disordered" evidence="16">
    <location>
        <begin position="60"/>
        <end position="124"/>
    </location>
</feature>
<dbReference type="EMBL" id="JAFNEN010000105">
    <property type="protein sequence ID" value="KAG8194290.1"/>
    <property type="molecule type" value="Genomic_DNA"/>
</dbReference>
<gene>
    <name evidence="18" type="ORF">JTE90_004522</name>
</gene>
<evidence type="ECO:0000313" key="19">
    <source>
        <dbReference type="Proteomes" id="UP000827092"/>
    </source>
</evidence>
<evidence type="ECO:0000256" key="6">
    <source>
        <dbReference type="ARBA" id="ARBA00022692"/>
    </source>
</evidence>
<accession>A0AAV6VCA1</accession>
<evidence type="ECO:0000256" key="8">
    <source>
        <dbReference type="ARBA" id="ARBA00022771"/>
    </source>
</evidence>
<protein>
    <recommendedName>
        <fullName evidence="17">RING-type domain-containing protein</fullName>
    </recommendedName>
</protein>
<feature type="compositionally biased region" description="Polar residues" evidence="16">
    <location>
        <begin position="313"/>
        <end position="349"/>
    </location>
</feature>
<keyword evidence="14" id="KW-0576">Peroxisome</keyword>
<dbReference type="InterPro" id="IPR017907">
    <property type="entry name" value="Znf_RING_CS"/>
</dbReference>
<dbReference type="Gene3D" id="3.30.40.10">
    <property type="entry name" value="Zinc/RING finger domain, C3HC4 (zinc finger)"/>
    <property type="match status" value="1"/>
</dbReference>
<dbReference type="Proteomes" id="UP000827092">
    <property type="component" value="Unassembled WGS sequence"/>
</dbReference>
<keyword evidence="5" id="KW-0808">Transferase</keyword>
<evidence type="ECO:0000256" key="15">
    <source>
        <dbReference type="PROSITE-ProRule" id="PRU00175"/>
    </source>
</evidence>
<keyword evidence="8 15" id="KW-0863">Zinc-finger</keyword>
<evidence type="ECO:0000256" key="4">
    <source>
        <dbReference type="ARBA" id="ARBA00022448"/>
    </source>
</evidence>
<evidence type="ECO:0000256" key="5">
    <source>
        <dbReference type="ARBA" id="ARBA00022679"/>
    </source>
</evidence>
<evidence type="ECO:0000256" key="3">
    <source>
        <dbReference type="ARBA" id="ARBA00008704"/>
    </source>
</evidence>
<keyword evidence="13" id="KW-0472">Membrane</keyword>
<feature type="compositionally biased region" description="Polar residues" evidence="16">
    <location>
        <begin position="73"/>
        <end position="115"/>
    </location>
</feature>
<dbReference type="GO" id="GO:0005778">
    <property type="term" value="C:peroxisomal membrane"/>
    <property type="evidence" value="ECO:0007669"/>
    <property type="project" value="UniProtKB-SubCell"/>
</dbReference>
<name>A0AAV6VCA1_9ARAC</name>
<feature type="region of interest" description="Disordered" evidence="16">
    <location>
        <begin position="154"/>
        <end position="201"/>
    </location>
</feature>
<keyword evidence="6" id="KW-0812">Transmembrane</keyword>
<evidence type="ECO:0000256" key="14">
    <source>
        <dbReference type="ARBA" id="ARBA00023140"/>
    </source>
</evidence>
<dbReference type="PROSITE" id="PS00518">
    <property type="entry name" value="ZF_RING_1"/>
    <property type="match status" value="1"/>
</dbReference>
<keyword evidence="11" id="KW-0653">Protein transport</keyword>
<dbReference type="GO" id="GO:0016740">
    <property type="term" value="F:transferase activity"/>
    <property type="evidence" value="ECO:0007669"/>
    <property type="project" value="UniProtKB-KW"/>
</dbReference>
<dbReference type="InterPro" id="IPR013083">
    <property type="entry name" value="Znf_RING/FYVE/PHD"/>
</dbReference>
<keyword evidence="12" id="KW-1133">Transmembrane helix</keyword>
<evidence type="ECO:0000259" key="17">
    <source>
        <dbReference type="PROSITE" id="PS50089"/>
    </source>
</evidence>
<comment type="similarity">
    <text evidence="3">Belongs to the pex2/pex10/pex12 family.</text>
</comment>
<keyword evidence="10" id="KW-0862">Zinc</keyword>
<proteinExistence type="inferred from homology"/>
<evidence type="ECO:0000256" key="1">
    <source>
        <dbReference type="ARBA" id="ARBA00004585"/>
    </source>
</evidence>
<keyword evidence="19" id="KW-1185">Reference proteome</keyword>
<evidence type="ECO:0000256" key="10">
    <source>
        <dbReference type="ARBA" id="ARBA00022833"/>
    </source>
</evidence>
<feature type="region of interest" description="Disordered" evidence="16">
    <location>
        <begin position="310"/>
        <end position="349"/>
    </location>
</feature>
<dbReference type="PROSITE" id="PS50089">
    <property type="entry name" value="ZF_RING_2"/>
    <property type="match status" value="1"/>
</dbReference>
<keyword evidence="7" id="KW-0479">Metal-binding</keyword>
<feature type="compositionally biased region" description="Polar residues" evidence="16">
    <location>
        <begin position="154"/>
        <end position="177"/>
    </location>
</feature>
<dbReference type="GO" id="GO:0016558">
    <property type="term" value="P:protein import into peroxisome matrix"/>
    <property type="evidence" value="ECO:0007669"/>
    <property type="project" value="InterPro"/>
</dbReference>
<dbReference type="InterPro" id="IPR001841">
    <property type="entry name" value="Znf_RING"/>
</dbReference>
<evidence type="ECO:0000256" key="13">
    <source>
        <dbReference type="ARBA" id="ARBA00023136"/>
    </source>
</evidence>
<comment type="pathway">
    <text evidence="2">Protein modification; protein ubiquitination.</text>
</comment>
<comment type="caution">
    <text evidence="18">The sequence shown here is derived from an EMBL/GenBank/DDBJ whole genome shotgun (WGS) entry which is preliminary data.</text>
</comment>
<organism evidence="18 19">
    <name type="scientific">Oedothorax gibbosus</name>
    <dbReference type="NCBI Taxonomy" id="931172"/>
    <lineage>
        <taxon>Eukaryota</taxon>
        <taxon>Metazoa</taxon>
        <taxon>Ecdysozoa</taxon>
        <taxon>Arthropoda</taxon>
        <taxon>Chelicerata</taxon>
        <taxon>Arachnida</taxon>
        <taxon>Araneae</taxon>
        <taxon>Araneomorphae</taxon>
        <taxon>Entelegynae</taxon>
        <taxon>Araneoidea</taxon>
        <taxon>Linyphiidae</taxon>
        <taxon>Erigoninae</taxon>
        <taxon>Oedothorax</taxon>
    </lineage>
</organism>
<evidence type="ECO:0000313" key="18">
    <source>
        <dbReference type="EMBL" id="KAG8194290.1"/>
    </source>
</evidence>
<dbReference type="AlphaFoldDB" id="A0AAV6VCA1"/>
<dbReference type="InterPro" id="IPR025654">
    <property type="entry name" value="PEX2/10"/>
</dbReference>
<feature type="domain" description="RING-type" evidence="17">
    <location>
        <begin position="390"/>
        <end position="435"/>
    </location>
</feature>
<dbReference type="PANTHER" id="PTHR23350">
    <property type="entry name" value="PEROXISOME ASSEMBLY PROTEIN 10"/>
    <property type="match status" value="1"/>
</dbReference>
<sequence>MDPGDLVASNSGTTRPSHSYNLRNLRQRCQTSGLAPSNSGTSPHLYNLRNLPARETIHTQNTSNARQLAPNVHHSNYDAQGNNRQQPNLEELQGRNSQRQLNLESQSDRNNQQQPILLPEGNSWQQIPGVPEVYMHEGQIPQIRIFRQPNSTGLQIRNSHHQPNLTGPPVRNNQPQPNLVGLPRRNNSQQPNLDELPRRNNLPEEANPQIRIFWQPNLAGPPVRTNQPLPNLAGLSRRNNIKEETNPQIISFRQLNLAGLPGRNNQQPPKLAGPQETISSNQNWLDYRGRNNIKETNPQIRIIWQPNVAGLPTRNNQQPSYLTGLQGTNNQHLPNLTGQSGSNNGQQPNLQLHERLDDQRNHQREDRRRASQFKLPSLEIPEAELDGEQCAICLRSAREYKENRRPVARTDCGHFFCIPCIYKWKKRSRNCPLCRQPILQRRGSRGLYLFHVI</sequence>
<dbReference type="SUPFAM" id="SSF57850">
    <property type="entry name" value="RING/U-box"/>
    <property type="match status" value="1"/>
</dbReference>
<evidence type="ECO:0000256" key="11">
    <source>
        <dbReference type="ARBA" id="ARBA00022927"/>
    </source>
</evidence>
<keyword evidence="9" id="KW-0833">Ubl conjugation pathway</keyword>